<feature type="region of interest" description="Disordered" evidence="1">
    <location>
        <begin position="1"/>
        <end position="22"/>
    </location>
</feature>
<sequence>MVVYTTQRDDNNSKNKSEDFTQAGSQRIIVSQPQVDFDTAQEITSVKHIASTLGLNVERIKDDAFMAKHTTLQFKRQLDDKIDGLETSLVRHFSNSQQHLVDEIALLKSQVAEMVDCLKELRDAKKGEGTSSKKRRML</sequence>
<accession>A0A2Z7CD93</accession>
<name>A0A2Z7CD93_9LAMI</name>
<dbReference type="EMBL" id="KQ996570">
    <property type="protein sequence ID" value="KZV44665.1"/>
    <property type="molecule type" value="Genomic_DNA"/>
</dbReference>
<proteinExistence type="predicted"/>
<organism evidence="2 3">
    <name type="scientific">Dorcoceras hygrometricum</name>
    <dbReference type="NCBI Taxonomy" id="472368"/>
    <lineage>
        <taxon>Eukaryota</taxon>
        <taxon>Viridiplantae</taxon>
        <taxon>Streptophyta</taxon>
        <taxon>Embryophyta</taxon>
        <taxon>Tracheophyta</taxon>
        <taxon>Spermatophyta</taxon>
        <taxon>Magnoliopsida</taxon>
        <taxon>eudicotyledons</taxon>
        <taxon>Gunneridae</taxon>
        <taxon>Pentapetalae</taxon>
        <taxon>asterids</taxon>
        <taxon>lamiids</taxon>
        <taxon>Lamiales</taxon>
        <taxon>Gesneriaceae</taxon>
        <taxon>Didymocarpoideae</taxon>
        <taxon>Trichosporeae</taxon>
        <taxon>Loxocarpinae</taxon>
        <taxon>Dorcoceras</taxon>
    </lineage>
</organism>
<evidence type="ECO:0000256" key="1">
    <source>
        <dbReference type="SAM" id="MobiDB-lite"/>
    </source>
</evidence>
<reference evidence="2 3" key="1">
    <citation type="journal article" date="2015" name="Proc. Natl. Acad. Sci. U.S.A.">
        <title>The resurrection genome of Boea hygrometrica: A blueprint for survival of dehydration.</title>
        <authorList>
            <person name="Xiao L."/>
            <person name="Yang G."/>
            <person name="Zhang L."/>
            <person name="Yang X."/>
            <person name="Zhao S."/>
            <person name="Ji Z."/>
            <person name="Zhou Q."/>
            <person name="Hu M."/>
            <person name="Wang Y."/>
            <person name="Chen M."/>
            <person name="Xu Y."/>
            <person name="Jin H."/>
            <person name="Xiao X."/>
            <person name="Hu G."/>
            <person name="Bao F."/>
            <person name="Hu Y."/>
            <person name="Wan P."/>
            <person name="Li L."/>
            <person name="Deng X."/>
            <person name="Kuang T."/>
            <person name="Xiang C."/>
            <person name="Zhu J.K."/>
            <person name="Oliver M.J."/>
            <person name="He Y."/>
        </authorList>
    </citation>
    <scope>NUCLEOTIDE SEQUENCE [LARGE SCALE GENOMIC DNA]</scope>
    <source>
        <strain evidence="3">cv. XS01</strain>
    </source>
</reference>
<evidence type="ECO:0000313" key="2">
    <source>
        <dbReference type="EMBL" id="KZV44665.1"/>
    </source>
</evidence>
<feature type="compositionally biased region" description="Basic and acidic residues" evidence="1">
    <location>
        <begin position="7"/>
        <end position="19"/>
    </location>
</feature>
<keyword evidence="3" id="KW-1185">Reference proteome</keyword>
<evidence type="ECO:0000313" key="3">
    <source>
        <dbReference type="Proteomes" id="UP000250235"/>
    </source>
</evidence>
<dbReference type="Proteomes" id="UP000250235">
    <property type="component" value="Unassembled WGS sequence"/>
</dbReference>
<dbReference type="AlphaFoldDB" id="A0A2Z7CD93"/>
<protein>
    <submittedName>
        <fullName evidence="2">LOB domain-containing protein 24-like</fullName>
    </submittedName>
</protein>
<gene>
    <name evidence="2" type="ORF">F511_39066</name>
</gene>